<proteinExistence type="predicted"/>
<evidence type="ECO:0000313" key="4">
    <source>
        <dbReference type="Proteomes" id="UP000234237"/>
    </source>
</evidence>
<feature type="domain" description="Siphovirus-type tail component RIFT-related" evidence="1">
    <location>
        <begin position="10"/>
        <end position="129"/>
    </location>
</feature>
<protein>
    <submittedName>
        <fullName evidence="3">Phage tail protein</fullName>
    </submittedName>
</protein>
<dbReference type="Pfam" id="PF22768">
    <property type="entry name" value="SPP1_Dit"/>
    <property type="match status" value="1"/>
</dbReference>
<dbReference type="KEGG" id="vpn:A21D_03993"/>
<dbReference type="EMBL" id="CP018622">
    <property type="protein sequence ID" value="AUJ27027.1"/>
    <property type="molecule type" value="Genomic_DNA"/>
</dbReference>
<dbReference type="RefSeq" id="WP_101934162.1">
    <property type="nucleotide sequence ID" value="NZ_CP018622.1"/>
</dbReference>
<dbReference type="Gene3D" id="2.60.120.860">
    <property type="match status" value="1"/>
</dbReference>
<dbReference type="Pfam" id="PF05709">
    <property type="entry name" value="Sipho_tail"/>
    <property type="match status" value="1"/>
</dbReference>
<evidence type="ECO:0000313" key="3">
    <source>
        <dbReference type="EMBL" id="AUJ27027.1"/>
    </source>
</evidence>
<sequence>MRRLTYENSRGETIVFYLSPLVIESLTGIGEIDADLQSEKAPYQDGDTHIDALLQPRFIDLEGTITRREPEEIKSFRKQILRVCNPKLGLGKITLELDGDAKEIFGVLDGGPVFPERGRNVWQQFMITWKCPNPYWRETFTKSSQMSFVMGGFSFPLRLGTKFSQRSFRRIFLNNGDVETPVHIEFRGPAINPIIKNNTTGEFIQVNRTLSETDKLIIDTKFGQKSVEIEDAAGNRTDAFNWINPQSWFFQLQIGENQLEYNSNNDSTKTRVVISYRNMYVGV</sequence>
<reference evidence="4" key="1">
    <citation type="submission" date="2016-11" db="EMBL/GenBank/DDBJ databases">
        <title>Complete genome sequence of Virgibacillus pantothenticus 21D, a halophilic bacterium isolated from the deep hypersaline anoxic basin Discovery in the Mediterranean Sea.</title>
        <authorList>
            <person name="Zeaiter Z."/>
            <person name="Booth J.M."/>
            <person name="Prosdocimi E.M."/>
            <person name="Mapelli F."/>
            <person name="Fusi M."/>
            <person name="Daffonchio D."/>
            <person name="Borin S."/>
            <person name="Crotti E."/>
        </authorList>
    </citation>
    <scope>NUCLEOTIDE SEQUENCE [LARGE SCALE GENOMIC DNA]</scope>
    <source>
        <strain evidence="4">21D</strain>
    </source>
</reference>
<gene>
    <name evidence="3" type="ORF">A21D_03993</name>
</gene>
<organism evidence="3 4">
    <name type="scientific">Virgibacillus dokdonensis</name>
    <dbReference type="NCBI Taxonomy" id="302167"/>
    <lineage>
        <taxon>Bacteria</taxon>
        <taxon>Bacillati</taxon>
        <taxon>Bacillota</taxon>
        <taxon>Bacilli</taxon>
        <taxon>Bacillales</taxon>
        <taxon>Bacillaceae</taxon>
        <taxon>Virgibacillus</taxon>
    </lineage>
</organism>
<dbReference type="Proteomes" id="UP000234237">
    <property type="component" value="Chromosome"/>
</dbReference>
<feature type="domain" description="Siphovirus-type tail component C-terminal" evidence="2">
    <location>
        <begin position="175"/>
        <end position="280"/>
    </location>
</feature>
<dbReference type="InterPro" id="IPR054738">
    <property type="entry name" value="Siphovirus-type_tail_C"/>
</dbReference>
<dbReference type="InterPro" id="IPR008841">
    <property type="entry name" value="Siphovirus-type_tail_N"/>
</dbReference>
<evidence type="ECO:0000259" key="1">
    <source>
        <dbReference type="Pfam" id="PF05709"/>
    </source>
</evidence>
<dbReference type="AlphaFoldDB" id="A0A2K9J514"/>
<accession>A0A2K9J514</accession>
<evidence type="ECO:0000259" key="2">
    <source>
        <dbReference type="Pfam" id="PF22768"/>
    </source>
</evidence>
<name>A0A2K9J514_9BACI</name>